<dbReference type="InterPro" id="IPR018109">
    <property type="entry name" value="Folylpolyglutamate_synth_CS"/>
</dbReference>
<dbReference type="GO" id="GO:0008841">
    <property type="term" value="F:dihydrofolate synthase activity"/>
    <property type="evidence" value="ECO:0007669"/>
    <property type="project" value="UniProtKB-EC"/>
</dbReference>
<gene>
    <name evidence="21" type="ORF">EDD32_2309</name>
</gene>
<evidence type="ECO:0000313" key="21">
    <source>
        <dbReference type="EMBL" id="RPF27809.1"/>
    </source>
</evidence>
<dbReference type="GO" id="GO:0004326">
    <property type="term" value="F:tetrahydrofolylpolyglutamate synthase activity"/>
    <property type="evidence" value="ECO:0007669"/>
    <property type="project" value="UniProtKB-EC"/>
</dbReference>
<evidence type="ECO:0000256" key="15">
    <source>
        <dbReference type="ARBA" id="ARBA00030592"/>
    </source>
</evidence>
<dbReference type="Pfam" id="PF02875">
    <property type="entry name" value="Mur_ligase_C"/>
    <property type="match status" value="1"/>
</dbReference>
<keyword evidence="9" id="KW-0436">Ligase</keyword>
<name>A0A3N4Z3E8_9MICO</name>
<dbReference type="InterPro" id="IPR001645">
    <property type="entry name" value="Folylpolyglutamate_synth"/>
</dbReference>
<evidence type="ECO:0000256" key="17">
    <source>
        <dbReference type="ARBA" id="ARBA00049161"/>
    </source>
</evidence>
<dbReference type="FunFam" id="3.40.1190.10:FF:000004">
    <property type="entry name" value="Dihydrofolate synthase/folylpolyglutamate synthase"/>
    <property type="match status" value="1"/>
</dbReference>
<dbReference type="RefSeq" id="WP_123917609.1">
    <property type="nucleotide sequence ID" value="NZ_RKRA01000001.1"/>
</dbReference>
<evidence type="ECO:0000256" key="16">
    <source>
        <dbReference type="ARBA" id="ARBA00047493"/>
    </source>
</evidence>
<dbReference type="PANTHER" id="PTHR11136:SF0">
    <property type="entry name" value="DIHYDROFOLATE SYNTHETASE-RELATED"/>
    <property type="match status" value="1"/>
</dbReference>
<dbReference type="NCBIfam" id="TIGR01499">
    <property type="entry name" value="folC"/>
    <property type="match status" value="1"/>
</dbReference>
<comment type="caution">
    <text evidence="21">The sequence shown here is derived from an EMBL/GenBank/DDBJ whole genome shotgun (WGS) entry which is preliminary data.</text>
</comment>
<comment type="pathway">
    <text evidence="2">Cofactor biosynthesis; tetrahydrofolate biosynthesis; 7,8-dihydrofolate from 2-amino-4-hydroxy-6-hydroxymethyl-7,8-dihydropteridine diphosphate and 4-aminobenzoate: step 2/2.</text>
</comment>
<protein>
    <recommendedName>
        <fullName evidence="8">Dihydrofolate synthase/folylpolyglutamate synthase</fullName>
        <ecNumber evidence="6">6.3.2.12</ecNumber>
        <ecNumber evidence="7">6.3.2.17</ecNumber>
    </recommendedName>
    <alternativeName>
        <fullName evidence="15">Tetrahydrofolylpolyglutamate synthase</fullName>
    </alternativeName>
</protein>
<evidence type="ECO:0000256" key="4">
    <source>
        <dbReference type="ARBA" id="ARBA00008276"/>
    </source>
</evidence>
<comment type="pathway">
    <text evidence="3">Cofactor biosynthesis; tetrahydrofolylpolyglutamate biosynthesis.</text>
</comment>
<dbReference type="Gene3D" id="3.40.1190.10">
    <property type="entry name" value="Mur-like, catalytic domain"/>
    <property type="match status" value="1"/>
</dbReference>
<evidence type="ECO:0000256" key="5">
    <source>
        <dbReference type="ARBA" id="ARBA00011245"/>
    </source>
</evidence>
<feature type="domain" description="Mur ligase C-terminal" evidence="19">
    <location>
        <begin position="390"/>
        <end position="512"/>
    </location>
</feature>
<keyword evidence="12" id="KW-0067">ATP-binding</keyword>
<evidence type="ECO:0000256" key="10">
    <source>
        <dbReference type="ARBA" id="ARBA00022723"/>
    </source>
</evidence>
<keyword evidence="22" id="KW-1185">Reference proteome</keyword>
<dbReference type="Gene3D" id="3.90.190.20">
    <property type="entry name" value="Mur ligase, C-terminal domain"/>
    <property type="match status" value="1"/>
</dbReference>
<evidence type="ECO:0000313" key="22">
    <source>
        <dbReference type="Proteomes" id="UP000280726"/>
    </source>
</evidence>
<keyword evidence="14" id="KW-0289">Folate biosynthesis</keyword>
<evidence type="ECO:0000256" key="7">
    <source>
        <dbReference type="ARBA" id="ARBA00013025"/>
    </source>
</evidence>
<evidence type="ECO:0000256" key="2">
    <source>
        <dbReference type="ARBA" id="ARBA00004799"/>
    </source>
</evidence>
<dbReference type="InterPro" id="IPR036615">
    <property type="entry name" value="Mur_ligase_C_dom_sf"/>
</dbReference>
<dbReference type="Pfam" id="PF08245">
    <property type="entry name" value="Mur_ligase_M"/>
    <property type="match status" value="1"/>
</dbReference>
<dbReference type="InterPro" id="IPR036565">
    <property type="entry name" value="Mur-like_cat_sf"/>
</dbReference>
<evidence type="ECO:0000256" key="13">
    <source>
        <dbReference type="ARBA" id="ARBA00022842"/>
    </source>
</evidence>
<comment type="catalytic activity">
    <reaction evidence="17">
        <text>7,8-dihydropteroate + L-glutamate + ATP = 7,8-dihydrofolate + ADP + phosphate + H(+)</text>
        <dbReference type="Rhea" id="RHEA:23584"/>
        <dbReference type="ChEBI" id="CHEBI:15378"/>
        <dbReference type="ChEBI" id="CHEBI:17839"/>
        <dbReference type="ChEBI" id="CHEBI:29985"/>
        <dbReference type="ChEBI" id="CHEBI:30616"/>
        <dbReference type="ChEBI" id="CHEBI:43474"/>
        <dbReference type="ChEBI" id="CHEBI:57451"/>
        <dbReference type="ChEBI" id="CHEBI:456216"/>
        <dbReference type="EC" id="6.3.2.12"/>
    </reaction>
</comment>
<dbReference type="PROSITE" id="PS01011">
    <property type="entry name" value="FOLYLPOLYGLU_SYNT_1"/>
    <property type="match status" value="1"/>
</dbReference>
<comment type="cofactor">
    <cofactor evidence="1">
        <name>Mg(2+)</name>
        <dbReference type="ChEBI" id="CHEBI:18420"/>
    </cofactor>
</comment>
<evidence type="ECO:0000256" key="6">
    <source>
        <dbReference type="ARBA" id="ARBA00013023"/>
    </source>
</evidence>
<dbReference type="SUPFAM" id="SSF53623">
    <property type="entry name" value="MurD-like peptide ligases, catalytic domain"/>
    <property type="match status" value="1"/>
</dbReference>
<dbReference type="OrthoDB" id="9809356at2"/>
<evidence type="ECO:0000256" key="12">
    <source>
        <dbReference type="ARBA" id="ARBA00022840"/>
    </source>
</evidence>
<feature type="domain" description="Mur ligase central" evidence="20">
    <location>
        <begin position="135"/>
        <end position="365"/>
    </location>
</feature>
<evidence type="ECO:0000256" key="3">
    <source>
        <dbReference type="ARBA" id="ARBA00005150"/>
    </source>
</evidence>
<evidence type="ECO:0000256" key="11">
    <source>
        <dbReference type="ARBA" id="ARBA00022741"/>
    </source>
</evidence>
<feature type="region of interest" description="Disordered" evidence="18">
    <location>
        <begin position="22"/>
        <end position="46"/>
    </location>
</feature>
<dbReference type="EMBL" id="RKRA01000001">
    <property type="protein sequence ID" value="RPF27809.1"/>
    <property type="molecule type" value="Genomic_DNA"/>
</dbReference>
<dbReference type="EC" id="6.3.2.17" evidence="7"/>
<comment type="similarity">
    <text evidence="4">Belongs to the folylpolyglutamate synthase family.</text>
</comment>
<dbReference type="AlphaFoldDB" id="A0A3N4Z3E8"/>
<reference evidence="21 22" key="1">
    <citation type="submission" date="2018-11" db="EMBL/GenBank/DDBJ databases">
        <title>Sequencing the genomes of 1000 actinobacteria strains.</title>
        <authorList>
            <person name="Klenk H.-P."/>
        </authorList>
    </citation>
    <scope>NUCLEOTIDE SEQUENCE [LARGE SCALE GENOMIC DNA]</scope>
    <source>
        <strain evidence="21 22">DSM 14418</strain>
    </source>
</reference>
<dbReference type="Proteomes" id="UP000280726">
    <property type="component" value="Unassembled WGS sequence"/>
</dbReference>
<comment type="subunit">
    <text evidence="5">Monomer.</text>
</comment>
<evidence type="ECO:0000256" key="1">
    <source>
        <dbReference type="ARBA" id="ARBA00001946"/>
    </source>
</evidence>
<dbReference type="SUPFAM" id="SSF53244">
    <property type="entry name" value="MurD-like peptide ligases, peptide-binding domain"/>
    <property type="match status" value="1"/>
</dbReference>
<evidence type="ECO:0000256" key="18">
    <source>
        <dbReference type="SAM" id="MobiDB-lite"/>
    </source>
</evidence>
<evidence type="ECO:0000259" key="19">
    <source>
        <dbReference type="Pfam" id="PF02875"/>
    </source>
</evidence>
<evidence type="ECO:0000259" key="20">
    <source>
        <dbReference type="Pfam" id="PF08245"/>
    </source>
</evidence>
<keyword evidence="10" id="KW-0479">Metal-binding</keyword>
<comment type="catalytic activity">
    <reaction evidence="16">
        <text>(6S)-5,6,7,8-tetrahydrofolyl-(gamma-L-Glu)(n) + L-glutamate + ATP = (6S)-5,6,7,8-tetrahydrofolyl-(gamma-L-Glu)(n+1) + ADP + phosphate + H(+)</text>
        <dbReference type="Rhea" id="RHEA:10580"/>
        <dbReference type="Rhea" id="RHEA-COMP:14738"/>
        <dbReference type="Rhea" id="RHEA-COMP:14740"/>
        <dbReference type="ChEBI" id="CHEBI:15378"/>
        <dbReference type="ChEBI" id="CHEBI:29985"/>
        <dbReference type="ChEBI" id="CHEBI:30616"/>
        <dbReference type="ChEBI" id="CHEBI:43474"/>
        <dbReference type="ChEBI" id="CHEBI:141005"/>
        <dbReference type="ChEBI" id="CHEBI:456216"/>
        <dbReference type="EC" id="6.3.2.17"/>
    </reaction>
</comment>
<evidence type="ECO:0000256" key="8">
    <source>
        <dbReference type="ARBA" id="ARBA00019357"/>
    </source>
</evidence>
<dbReference type="InterPro" id="IPR013221">
    <property type="entry name" value="Mur_ligase_cen"/>
</dbReference>
<dbReference type="GO" id="GO:0046872">
    <property type="term" value="F:metal ion binding"/>
    <property type="evidence" value="ECO:0007669"/>
    <property type="project" value="UniProtKB-KW"/>
</dbReference>
<proteinExistence type="inferred from homology"/>
<keyword evidence="13" id="KW-0460">Magnesium</keyword>
<accession>A0A3N4Z3E8</accession>
<keyword evidence="11" id="KW-0547">Nucleotide-binding</keyword>
<dbReference type="GO" id="GO:0046656">
    <property type="term" value="P:folic acid biosynthetic process"/>
    <property type="evidence" value="ECO:0007669"/>
    <property type="project" value="UniProtKB-KW"/>
</dbReference>
<dbReference type="GO" id="GO:0005524">
    <property type="term" value="F:ATP binding"/>
    <property type="evidence" value="ECO:0007669"/>
    <property type="project" value="UniProtKB-KW"/>
</dbReference>
<dbReference type="EC" id="6.3.2.12" evidence="6"/>
<evidence type="ECO:0000256" key="14">
    <source>
        <dbReference type="ARBA" id="ARBA00022909"/>
    </source>
</evidence>
<organism evidence="21 22">
    <name type="scientific">Georgenia muralis</name>
    <dbReference type="NCBI Taxonomy" id="154117"/>
    <lineage>
        <taxon>Bacteria</taxon>
        <taxon>Bacillati</taxon>
        <taxon>Actinomycetota</taxon>
        <taxon>Actinomycetes</taxon>
        <taxon>Micrococcales</taxon>
        <taxon>Bogoriellaceae</taxon>
        <taxon>Georgenia</taxon>
    </lineage>
</organism>
<dbReference type="InterPro" id="IPR004101">
    <property type="entry name" value="Mur_ligase_C"/>
</dbReference>
<dbReference type="PANTHER" id="PTHR11136">
    <property type="entry name" value="FOLYLPOLYGLUTAMATE SYNTHASE-RELATED"/>
    <property type="match status" value="1"/>
</dbReference>
<dbReference type="GO" id="GO:0005737">
    <property type="term" value="C:cytoplasm"/>
    <property type="evidence" value="ECO:0007669"/>
    <property type="project" value="TreeGrafter"/>
</dbReference>
<evidence type="ECO:0000256" key="9">
    <source>
        <dbReference type="ARBA" id="ARBA00022598"/>
    </source>
</evidence>
<sequence>MSERTPEEADRESRGLIDAYMAEADAPDVPAGSGDVPAGEAGEAGADEEAGLRALLSSALIAGPDPDVAQEVLAEPDGGAAAVADAQAEEEVRRIYLDILARAPEHDVQPSLDRVRDVLELLGDPQRSYPVIHLTGTNGKTSTARMIERLLREKGLRTGRFTSPHLHTVRERIALDGEPISPNAFVATWEDVAPYVAMVDERSQAAGGPRLSFFEVFTVMAYAAFADAPVDVAVVEVGMGGRWDATNVADGEIAVITAVERDHERWLGHDLVDIAAEKVGIIKERATVVVAEQHEDVEGVILSAAAQHGATVLREGTEVAVLDRQVGVGGQLVTLRTPAGVYEDVFVPLHGRHQARNAVLALAAVEAFFGGGALDAGVVEQGFAGVDSPGRLEVVRRSPSVLVDAAHNPAGIEALREAVEEAFELSHLVGVVGVMADKDAEGILAGLEPFLAEVVVTRAGTERAMDVDELAEIARDVFGEERVHVAARLDDALDAAVTLAEADAEEVVTTTGVLVVGSVILAAEARTLLGRG</sequence>